<comment type="cofactor">
    <cofactor evidence="1">
        <name>FMN</name>
        <dbReference type="ChEBI" id="CHEBI:58210"/>
    </cofactor>
</comment>
<dbReference type="PANTHER" id="PTHR43567">
    <property type="entry name" value="FLAVOREDOXIN-RELATED-RELATED"/>
    <property type="match status" value="1"/>
</dbReference>
<evidence type="ECO:0000256" key="1">
    <source>
        <dbReference type="ARBA" id="ARBA00001917"/>
    </source>
</evidence>
<reference evidence="5 6" key="1">
    <citation type="submission" date="2020-08" db="EMBL/GenBank/DDBJ databases">
        <title>Genomic Encyclopedia of Type Strains, Phase III (KMG-III): the genomes of soil and plant-associated and newly described type strains.</title>
        <authorList>
            <person name="Whitman W."/>
        </authorList>
    </citation>
    <scope>NUCLEOTIDE SEQUENCE [LARGE SCALE GENOMIC DNA]</scope>
    <source>
        <strain evidence="5 6">CECT 3302</strain>
    </source>
</reference>
<dbReference type="InterPro" id="IPR002563">
    <property type="entry name" value="Flavin_Rdtase-like_dom"/>
</dbReference>
<dbReference type="InterPro" id="IPR052174">
    <property type="entry name" value="Flavoredoxin"/>
</dbReference>
<keyword evidence="6" id="KW-1185">Reference proteome</keyword>
<comment type="similarity">
    <text evidence="3">Belongs to the flavoredoxin family.</text>
</comment>
<evidence type="ECO:0000256" key="2">
    <source>
        <dbReference type="ARBA" id="ARBA00022630"/>
    </source>
</evidence>
<dbReference type="GO" id="GO:0010181">
    <property type="term" value="F:FMN binding"/>
    <property type="evidence" value="ECO:0007669"/>
    <property type="project" value="InterPro"/>
</dbReference>
<evidence type="ECO:0000256" key="3">
    <source>
        <dbReference type="ARBA" id="ARBA00038054"/>
    </source>
</evidence>
<dbReference type="PANTHER" id="PTHR43567:SF1">
    <property type="entry name" value="FLAVOREDOXIN"/>
    <property type="match status" value="1"/>
</dbReference>
<accession>A0A7W5A4A1</accession>
<dbReference type="GO" id="GO:0016646">
    <property type="term" value="F:oxidoreductase activity, acting on the CH-NH group of donors, NAD or NADP as acceptor"/>
    <property type="evidence" value="ECO:0007669"/>
    <property type="project" value="UniProtKB-ARBA"/>
</dbReference>
<evidence type="ECO:0000313" key="5">
    <source>
        <dbReference type="EMBL" id="MBB3089150.1"/>
    </source>
</evidence>
<dbReference type="Gene3D" id="2.30.110.10">
    <property type="entry name" value="Electron Transport, Fmn-binding Protein, Chain A"/>
    <property type="match status" value="1"/>
</dbReference>
<keyword evidence="2" id="KW-0285">Flavoprotein</keyword>
<feature type="domain" description="Flavin reductase like" evidence="4">
    <location>
        <begin position="14"/>
        <end position="152"/>
    </location>
</feature>
<dbReference type="InterPro" id="IPR012349">
    <property type="entry name" value="Split_barrel_FMN-bd"/>
</dbReference>
<dbReference type="Proteomes" id="UP000577707">
    <property type="component" value="Unassembled WGS sequence"/>
</dbReference>
<comment type="caution">
    <text evidence="5">The sequence shown here is derived from an EMBL/GenBank/DDBJ whole genome shotgun (WGS) entry which is preliminary data.</text>
</comment>
<dbReference type="EMBL" id="JACHXG010000004">
    <property type="protein sequence ID" value="MBB3089150.1"/>
    <property type="molecule type" value="Genomic_DNA"/>
</dbReference>
<organism evidence="5 6">
    <name type="scientific">Nocardioides albus</name>
    <dbReference type="NCBI Taxonomy" id="1841"/>
    <lineage>
        <taxon>Bacteria</taxon>
        <taxon>Bacillati</taxon>
        <taxon>Actinomycetota</taxon>
        <taxon>Actinomycetes</taxon>
        <taxon>Propionibacteriales</taxon>
        <taxon>Nocardioidaceae</taxon>
        <taxon>Nocardioides</taxon>
    </lineage>
</organism>
<gene>
    <name evidence="5" type="ORF">FHS12_002096</name>
</gene>
<dbReference type="RefSeq" id="WP_183544916.1">
    <property type="nucleotide sequence ID" value="NZ_BMQT01000002.1"/>
</dbReference>
<sequence length="207" mass="22394">MDTHVDIDPAILYFGTPVAVLSTLNQDGTTNLMPMSSVFWLGRTAVLGIGASSQTALNLTDRPEIVINLPSVDLVTEVDRLALTTGNAAMSAGKAARGYVHVADKYGHAGLTAYGSDTVLPTSVAECPVHIEGTVAALHELREPKLVAVEVAVSAVRVMPELRLEGHPNRIDPDRWRPLVMSFQHFYGLGDRVHPSRLASIDEELYR</sequence>
<dbReference type="SUPFAM" id="SSF50475">
    <property type="entry name" value="FMN-binding split barrel"/>
    <property type="match status" value="1"/>
</dbReference>
<evidence type="ECO:0000259" key="4">
    <source>
        <dbReference type="Pfam" id="PF01613"/>
    </source>
</evidence>
<proteinExistence type="inferred from homology"/>
<protein>
    <submittedName>
        <fullName evidence="5">Flavin reductase (DIM6/NTAB) family NADH-FMN oxidoreductase RutF</fullName>
    </submittedName>
</protein>
<dbReference type="Pfam" id="PF01613">
    <property type="entry name" value="Flavin_Reduct"/>
    <property type="match status" value="1"/>
</dbReference>
<name>A0A7W5A4A1_9ACTN</name>
<dbReference type="AlphaFoldDB" id="A0A7W5A4A1"/>
<evidence type="ECO:0000313" key="6">
    <source>
        <dbReference type="Proteomes" id="UP000577707"/>
    </source>
</evidence>